<dbReference type="AlphaFoldDB" id="A0A7W7I6P4"/>
<keyword evidence="2" id="KW-1185">Reference proteome</keyword>
<dbReference type="InterPro" id="IPR009784">
    <property type="entry name" value="DUF1349"/>
</dbReference>
<name>A0A7W7I6P4_9ACTN</name>
<protein>
    <submittedName>
        <fullName evidence="1">Regulation of enolase protein 1 (Concanavalin A-like superfamily)</fullName>
    </submittedName>
</protein>
<comment type="caution">
    <text evidence="1">The sequence shown here is derived from an EMBL/GenBank/DDBJ whole genome shotgun (WGS) entry which is preliminary data.</text>
</comment>
<gene>
    <name evidence="1" type="ORF">BJ971_007980</name>
</gene>
<dbReference type="Pfam" id="PF07081">
    <property type="entry name" value="DUF1349"/>
    <property type="match status" value="1"/>
</dbReference>
<evidence type="ECO:0000313" key="1">
    <source>
        <dbReference type="EMBL" id="MBB4767424.1"/>
    </source>
</evidence>
<organism evidence="1 2">
    <name type="scientific">Actinoplanes digitatis</name>
    <dbReference type="NCBI Taxonomy" id="1868"/>
    <lineage>
        <taxon>Bacteria</taxon>
        <taxon>Bacillati</taxon>
        <taxon>Actinomycetota</taxon>
        <taxon>Actinomycetes</taxon>
        <taxon>Micromonosporales</taxon>
        <taxon>Micromonosporaceae</taxon>
        <taxon>Actinoplanes</taxon>
    </lineage>
</organism>
<sequence>MEIRVPELPFPLSWSPAPQSWPTSEDGSVRAEAPLLLGSYRGDFQFSALVAPAFGAAFDAGALIVREGPDRWLKLAFEAPPEGVPMVVSVVTRGSSDDANGA</sequence>
<accession>A0A7W7I6P4</accession>
<evidence type="ECO:0000313" key="2">
    <source>
        <dbReference type="Proteomes" id="UP000578112"/>
    </source>
</evidence>
<dbReference type="Proteomes" id="UP000578112">
    <property type="component" value="Unassembled WGS sequence"/>
</dbReference>
<dbReference type="RefSeq" id="WP_203709686.1">
    <property type="nucleotide sequence ID" value="NZ_BOMK01000076.1"/>
</dbReference>
<proteinExistence type="predicted"/>
<dbReference type="Gene3D" id="2.60.120.200">
    <property type="match status" value="1"/>
</dbReference>
<dbReference type="EMBL" id="JACHNH010000001">
    <property type="protein sequence ID" value="MBB4767424.1"/>
    <property type="molecule type" value="Genomic_DNA"/>
</dbReference>
<reference evidence="1 2" key="1">
    <citation type="submission" date="2020-08" db="EMBL/GenBank/DDBJ databases">
        <title>Sequencing the genomes of 1000 actinobacteria strains.</title>
        <authorList>
            <person name="Klenk H.-P."/>
        </authorList>
    </citation>
    <scope>NUCLEOTIDE SEQUENCE [LARGE SCALE GENOMIC DNA]</scope>
    <source>
        <strain evidence="1 2">DSM 43149</strain>
    </source>
</reference>